<reference evidence="2 3" key="1">
    <citation type="submission" date="2019-05" db="EMBL/GenBank/DDBJ databases">
        <title>Emergence of the Ug99 lineage of the wheat stem rust pathogen through somatic hybridization.</title>
        <authorList>
            <person name="Li F."/>
            <person name="Upadhyaya N.M."/>
            <person name="Sperschneider J."/>
            <person name="Matny O."/>
            <person name="Nguyen-Phuc H."/>
            <person name="Mago R."/>
            <person name="Raley C."/>
            <person name="Miller M.E."/>
            <person name="Silverstein K.A.T."/>
            <person name="Henningsen E."/>
            <person name="Hirsch C.D."/>
            <person name="Visser B."/>
            <person name="Pretorius Z.A."/>
            <person name="Steffenson B.J."/>
            <person name="Schwessinger B."/>
            <person name="Dodds P.N."/>
            <person name="Figueroa M."/>
        </authorList>
    </citation>
    <scope>NUCLEOTIDE SEQUENCE [LARGE SCALE GENOMIC DNA]</scope>
    <source>
        <strain evidence="2 3">Ug99</strain>
    </source>
</reference>
<evidence type="ECO:0000313" key="2">
    <source>
        <dbReference type="EMBL" id="KAA1136767.1"/>
    </source>
</evidence>
<dbReference type="AlphaFoldDB" id="A0A5B0SFY3"/>
<name>A0A5B0SFY3_PUCGR</name>
<accession>A0A5B0SFY3</accession>
<evidence type="ECO:0000256" key="1">
    <source>
        <dbReference type="SAM" id="MobiDB-lite"/>
    </source>
</evidence>
<protein>
    <submittedName>
        <fullName evidence="2">Uncharacterized protein</fullName>
    </submittedName>
</protein>
<feature type="region of interest" description="Disordered" evidence="1">
    <location>
        <begin position="24"/>
        <end position="53"/>
    </location>
</feature>
<dbReference type="EMBL" id="VDEP01000026">
    <property type="protein sequence ID" value="KAA1136767.1"/>
    <property type="molecule type" value="Genomic_DNA"/>
</dbReference>
<gene>
    <name evidence="2" type="ORF">PGTUg99_003198</name>
</gene>
<sequence length="53" mass="6112">MEVRAVHHHQVKPVVARSELVINRKKSAHPLSRNKINPVALPEASRNKRLRRS</sequence>
<evidence type="ECO:0000313" key="3">
    <source>
        <dbReference type="Proteomes" id="UP000325313"/>
    </source>
</evidence>
<comment type="caution">
    <text evidence="2">The sequence shown here is derived from an EMBL/GenBank/DDBJ whole genome shotgun (WGS) entry which is preliminary data.</text>
</comment>
<organism evidence="2 3">
    <name type="scientific">Puccinia graminis f. sp. tritici</name>
    <dbReference type="NCBI Taxonomy" id="56615"/>
    <lineage>
        <taxon>Eukaryota</taxon>
        <taxon>Fungi</taxon>
        <taxon>Dikarya</taxon>
        <taxon>Basidiomycota</taxon>
        <taxon>Pucciniomycotina</taxon>
        <taxon>Pucciniomycetes</taxon>
        <taxon>Pucciniales</taxon>
        <taxon>Pucciniaceae</taxon>
        <taxon>Puccinia</taxon>
    </lineage>
</organism>
<proteinExistence type="predicted"/>
<dbReference type="Proteomes" id="UP000325313">
    <property type="component" value="Unassembled WGS sequence"/>
</dbReference>